<sequence length="242" mass="26574">MDIKHLNLRESRAAHCSDCALNPICLPPALADEDLDQLENIIGRNRPIPRGGVLFRQGTPFEAIYAVRSGAIKTYSTAANGAEQITGFYLPGEIVGLDSIGNPAYESTATALGTTAICAIPFDALEVLSMKHVSLHHHLFKLMSSEIRNDHQIMQMVGKRPAEEKVATLLLSFTTRHKRRKLNENHIYLPMSRADIGNHLGLALETVSRIFTHFQEIGVIAVNGKDVTILDRTTLCALADPV</sequence>
<dbReference type="InterPro" id="IPR036390">
    <property type="entry name" value="WH_DNA-bd_sf"/>
</dbReference>
<dbReference type="PROSITE" id="PS50042">
    <property type="entry name" value="CNMP_BINDING_3"/>
    <property type="match status" value="1"/>
</dbReference>
<feature type="domain" description="Cyclic nucleotide-binding" evidence="4">
    <location>
        <begin position="26"/>
        <end position="96"/>
    </location>
</feature>
<dbReference type="CDD" id="cd00038">
    <property type="entry name" value="CAP_ED"/>
    <property type="match status" value="1"/>
</dbReference>
<dbReference type="PROSITE" id="PS51063">
    <property type="entry name" value="HTH_CRP_2"/>
    <property type="match status" value="1"/>
</dbReference>
<protein>
    <submittedName>
        <fullName evidence="6">Fumarate/nitrate reduction transcriptional regulator Fnr</fullName>
    </submittedName>
</protein>
<dbReference type="PANTHER" id="PTHR24567:SF75">
    <property type="entry name" value="FUMARATE AND NITRATE REDUCTION REGULATORY PROTEIN"/>
    <property type="match status" value="1"/>
</dbReference>
<gene>
    <name evidence="6" type="ORF">HYN46_10855</name>
</gene>
<evidence type="ECO:0000256" key="1">
    <source>
        <dbReference type="ARBA" id="ARBA00023015"/>
    </source>
</evidence>
<evidence type="ECO:0000313" key="6">
    <source>
        <dbReference type="EMBL" id="AXI03295.1"/>
    </source>
</evidence>
<dbReference type="GO" id="GO:0003700">
    <property type="term" value="F:DNA-binding transcription factor activity"/>
    <property type="evidence" value="ECO:0007669"/>
    <property type="project" value="TreeGrafter"/>
</dbReference>
<name>A0A345P7N6_9GAMM</name>
<dbReference type="Gene3D" id="2.60.120.10">
    <property type="entry name" value="Jelly Rolls"/>
    <property type="match status" value="1"/>
</dbReference>
<organism evidence="6 7">
    <name type="scientific">Aquirhabdus parva</name>
    <dbReference type="NCBI Taxonomy" id="2283318"/>
    <lineage>
        <taxon>Bacteria</taxon>
        <taxon>Pseudomonadati</taxon>
        <taxon>Pseudomonadota</taxon>
        <taxon>Gammaproteobacteria</taxon>
        <taxon>Moraxellales</taxon>
        <taxon>Moraxellaceae</taxon>
        <taxon>Aquirhabdus</taxon>
    </lineage>
</organism>
<dbReference type="AlphaFoldDB" id="A0A345P7N6"/>
<dbReference type="InterPro" id="IPR036388">
    <property type="entry name" value="WH-like_DNA-bd_sf"/>
</dbReference>
<dbReference type="GO" id="GO:0005829">
    <property type="term" value="C:cytosol"/>
    <property type="evidence" value="ECO:0007669"/>
    <property type="project" value="TreeGrafter"/>
</dbReference>
<evidence type="ECO:0000256" key="3">
    <source>
        <dbReference type="ARBA" id="ARBA00023163"/>
    </source>
</evidence>
<keyword evidence="3" id="KW-0804">Transcription</keyword>
<dbReference type="SMART" id="SM00419">
    <property type="entry name" value="HTH_CRP"/>
    <property type="match status" value="1"/>
</dbReference>
<dbReference type="FunFam" id="1.10.10.10:FF:000028">
    <property type="entry name" value="Fumarate/nitrate reduction transcriptional regulator Fnr"/>
    <property type="match status" value="1"/>
</dbReference>
<proteinExistence type="predicted"/>
<evidence type="ECO:0000313" key="7">
    <source>
        <dbReference type="Proteomes" id="UP000253940"/>
    </source>
</evidence>
<dbReference type="Gene3D" id="1.10.10.10">
    <property type="entry name" value="Winged helix-like DNA-binding domain superfamily/Winged helix DNA-binding domain"/>
    <property type="match status" value="1"/>
</dbReference>
<dbReference type="SMART" id="SM00100">
    <property type="entry name" value="cNMP"/>
    <property type="match status" value="1"/>
</dbReference>
<dbReference type="InterPro" id="IPR012318">
    <property type="entry name" value="HTH_CRP"/>
</dbReference>
<keyword evidence="1" id="KW-0805">Transcription regulation</keyword>
<dbReference type="SUPFAM" id="SSF51206">
    <property type="entry name" value="cAMP-binding domain-like"/>
    <property type="match status" value="1"/>
</dbReference>
<evidence type="ECO:0000259" key="5">
    <source>
        <dbReference type="PROSITE" id="PS51063"/>
    </source>
</evidence>
<dbReference type="SUPFAM" id="SSF46785">
    <property type="entry name" value="Winged helix' DNA-binding domain"/>
    <property type="match status" value="1"/>
</dbReference>
<keyword evidence="7" id="KW-1185">Reference proteome</keyword>
<dbReference type="InterPro" id="IPR014710">
    <property type="entry name" value="RmlC-like_jellyroll"/>
</dbReference>
<accession>A0A345P7N6</accession>
<dbReference type="PANTHER" id="PTHR24567">
    <property type="entry name" value="CRP FAMILY TRANSCRIPTIONAL REGULATORY PROTEIN"/>
    <property type="match status" value="1"/>
</dbReference>
<dbReference type="NCBIfam" id="NF008365">
    <property type="entry name" value="PRK11161.1"/>
    <property type="match status" value="1"/>
</dbReference>
<dbReference type="CDD" id="cd00092">
    <property type="entry name" value="HTH_CRP"/>
    <property type="match status" value="1"/>
</dbReference>
<dbReference type="OrthoDB" id="7643467at2"/>
<dbReference type="Pfam" id="PF13545">
    <property type="entry name" value="HTH_Crp_2"/>
    <property type="match status" value="1"/>
</dbReference>
<dbReference type="InterPro" id="IPR018490">
    <property type="entry name" value="cNMP-bd_dom_sf"/>
</dbReference>
<reference evidence="6 7" key="1">
    <citation type="submission" date="2018-07" db="EMBL/GenBank/DDBJ databases">
        <title>Genome sequencing of Moraxellaceae gen. HYN0046.</title>
        <authorList>
            <person name="Kim M."/>
            <person name="Yi H."/>
        </authorList>
    </citation>
    <scope>NUCLEOTIDE SEQUENCE [LARGE SCALE GENOMIC DNA]</scope>
    <source>
        <strain evidence="6 7">HYN0046</strain>
    </source>
</reference>
<dbReference type="InterPro" id="IPR050397">
    <property type="entry name" value="Env_Response_Regulators"/>
</dbReference>
<dbReference type="InterPro" id="IPR000595">
    <property type="entry name" value="cNMP-bd_dom"/>
</dbReference>
<dbReference type="GO" id="GO:0003677">
    <property type="term" value="F:DNA binding"/>
    <property type="evidence" value="ECO:0007669"/>
    <property type="project" value="UniProtKB-KW"/>
</dbReference>
<dbReference type="Pfam" id="PF00027">
    <property type="entry name" value="cNMP_binding"/>
    <property type="match status" value="1"/>
</dbReference>
<feature type="domain" description="HTH crp-type" evidence="5">
    <location>
        <begin position="160"/>
        <end position="233"/>
    </location>
</feature>
<dbReference type="PRINTS" id="PR00034">
    <property type="entry name" value="HTHCRP"/>
</dbReference>
<keyword evidence="2" id="KW-0238">DNA-binding</keyword>
<dbReference type="Proteomes" id="UP000253940">
    <property type="component" value="Chromosome"/>
</dbReference>
<evidence type="ECO:0000256" key="2">
    <source>
        <dbReference type="ARBA" id="ARBA00023125"/>
    </source>
</evidence>
<dbReference type="KEGG" id="mbah:HYN46_10855"/>
<dbReference type="EMBL" id="CP031222">
    <property type="protein sequence ID" value="AXI03295.1"/>
    <property type="molecule type" value="Genomic_DNA"/>
</dbReference>
<evidence type="ECO:0000259" key="4">
    <source>
        <dbReference type="PROSITE" id="PS50042"/>
    </source>
</evidence>
<dbReference type="RefSeq" id="WP_114899404.1">
    <property type="nucleotide sequence ID" value="NZ_CP031222.1"/>
</dbReference>